<name>A0A7I9XS04_9MYCO</name>
<gene>
    <name evidence="1" type="ORF">MBOT_00890</name>
</gene>
<evidence type="ECO:0008006" key="3">
    <source>
        <dbReference type="Google" id="ProtNLM"/>
    </source>
</evidence>
<keyword evidence="2" id="KW-1185">Reference proteome</keyword>
<dbReference type="RefSeq" id="WP_163753218.1">
    <property type="nucleotide sequence ID" value="NZ_BLKW01000002.1"/>
</dbReference>
<dbReference type="AlphaFoldDB" id="A0A7I9XS04"/>
<dbReference type="Proteomes" id="UP000465361">
    <property type="component" value="Unassembled WGS sequence"/>
</dbReference>
<proteinExistence type="predicted"/>
<evidence type="ECO:0000313" key="1">
    <source>
        <dbReference type="EMBL" id="GFG72724.1"/>
    </source>
</evidence>
<accession>A0A7I9XS04</accession>
<dbReference type="EMBL" id="BLKW01000002">
    <property type="protein sequence ID" value="GFG72724.1"/>
    <property type="molecule type" value="Genomic_DNA"/>
</dbReference>
<reference evidence="1 2" key="1">
    <citation type="journal article" date="2019" name="Emerg. Microbes Infect.">
        <title>Comprehensive subspecies identification of 175 nontuberculous mycobacteria species based on 7547 genomic profiles.</title>
        <authorList>
            <person name="Matsumoto Y."/>
            <person name="Kinjo T."/>
            <person name="Motooka D."/>
            <person name="Nabeya D."/>
            <person name="Jung N."/>
            <person name="Uechi K."/>
            <person name="Horii T."/>
            <person name="Iida T."/>
            <person name="Fujita J."/>
            <person name="Nakamura S."/>
        </authorList>
    </citation>
    <scope>NUCLEOTIDE SEQUENCE [LARGE SCALE GENOMIC DNA]</scope>
    <source>
        <strain evidence="1 2">JCM 17322</strain>
    </source>
</reference>
<comment type="caution">
    <text evidence="1">The sequence shown here is derived from an EMBL/GenBank/DDBJ whole genome shotgun (WGS) entry which is preliminary data.</text>
</comment>
<organism evidence="1 2">
    <name type="scientific">Mycobacterium botniense</name>
    <dbReference type="NCBI Taxonomy" id="84962"/>
    <lineage>
        <taxon>Bacteria</taxon>
        <taxon>Bacillati</taxon>
        <taxon>Actinomycetota</taxon>
        <taxon>Actinomycetes</taxon>
        <taxon>Mycobacteriales</taxon>
        <taxon>Mycobacteriaceae</taxon>
        <taxon>Mycobacterium</taxon>
    </lineage>
</organism>
<protein>
    <recommendedName>
        <fullName evidence="3">DNA damage-inducible protein D</fullName>
    </recommendedName>
</protein>
<sequence length="255" mass="28388">MDELVPFGQRGVSPFDAIRRTRPDGSEYWSARDLMPLLGYDRWERFADAIRRAQAAAEVQGRDAGDLFRGAAKKSSGGRPAEDFELARFACYLVAMNGDPRKPEVAAAQAYFAIRTRQAEIIEQAVMSVEDRSIKRLAVLQAAKGLVDPKHLEAKARCQIAIGLGETPEITTADRPLYAQTYLEEKGLSRKQIKSISGIFGKRLKAAYIEQFGVEPKQYPLEAANGQIRNANAYTEADRPLMDAVWNRYYAEGPA</sequence>
<evidence type="ECO:0000313" key="2">
    <source>
        <dbReference type="Proteomes" id="UP000465361"/>
    </source>
</evidence>